<accession>A0A4C1ZNL1</accession>
<dbReference type="Proteomes" id="UP000299102">
    <property type="component" value="Unassembled WGS sequence"/>
</dbReference>
<evidence type="ECO:0000313" key="2">
    <source>
        <dbReference type="EMBL" id="GBP89358.1"/>
    </source>
</evidence>
<evidence type="ECO:0000313" key="3">
    <source>
        <dbReference type="Proteomes" id="UP000299102"/>
    </source>
</evidence>
<feature type="compositionally biased region" description="Basic residues" evidence="1">
    <location>
        <begin position="123"/>
        <end position="141"/>
    </location>
</feature>
<proteinExistence type="predicted"/>
<dbReference type="EMBL" id="BGZK01001996">
    <property type="protein sequence ID" value="GBP89358.1"/>
    <property type="molecule type" value="Genomic_DNA"/>
</dbReference>
<feature type="region of interest" description="Disordered" evidence="1">
    <location>
        <begin position="61"/>
        <end position="208"/>
    </location>
</feature>
<keyword evidence="3" id="KW-1185">Reference proteome</keyword>
<name>A0A4C1ZNL1_EUMVA</name>
<gene>
    <name evidence="2" type="ORF">EVAR_66646_1</name>
</gene>
<feature type="compositionally biased region" description="Basic and acidic residues" evidence="1">
    <location>
        <begin position="195"/>
        <end position="208"/>
    </location>
</feature>
<dbReference type="PROSITE" id="PS51257">
    <property type="entry name" value="PROKAR_LIPOPROTEIN"/>
    <property type="match status" value="1"/>
</dbReference>
<reference evidence="2 3" key="1">
    <citation type="journal article" date="2019" name="Commun. Biol.">
        <title>The bagworm genome reveals a unique fibroin gene that provides high tensile strength.</title>
        <authorList>
            <person name="Kono N."/>
            <person name="Nakamura H."/>
            <person name="Ohtoshi R."/>
            <person name="Tomita M."/>
            <person name="Numata K."/>
            <person name="Arakawa K."/>
        </authorList>
    </citation>
    <scope>NUCLEOTIDE SEQUENCE [LARGE SCALE GENOMIC DNA]</scope>
</reference>
<organism evidence="2 3">
    <name type="scientific">Eumeta variegata</name>
    <name type="common">Bagworm moth</name>
    <name type="synonym">Eumeta japonica</name>
    <dbReference type="NCBI Taxonomy" id="151549"/>
    <lineage>
        <taxon>Eukaryota</taxon>
        <taxon>Metazoa</taxon>
        <taxon>Ecdysozoa</taxon>
        <taxon>Arthropoda</taxon>
        <taxon>Hexapoda</taxon>
        <taxon>Insecta</taxon>
        <taxon>Pterygota</taxon>
        <taxon>Neoptera</taxon>
        <taxon>Endopterygota</taxon>
        <taxon>Lepidoptera</taxon>
        <taxon>Glossata</taxon>
        <taxon>Ditrysia</taxon>
        <taxon>Tineoidea</taxon>
        <taxon>Psychidae</taxon>
        <taxon>Oiketicinae</taxon>
        <taxon>Eumeta</taxon>
    </lineage>
</organism>
<sequence>MCLVGTKPTRAAVSANKPVYYSLNLIWSLACNPLPGRGAAPAPALQSGLCSFTERLQFETKGKGASGSFKLESKSSSGSKKSSGGGGGGSGGVAVGVAGETSRSKSHPPPLRREPAAAAARERRPRRPVLRRRNLKRRRPQEKKVPPPRPQRLPPRRCREEEARRPPGGEGEGRQSEGGVAPKAKKTAKPPTKTESPKPEGRDAEGET</sequence>
<feature type="compositionally biased region" description="Basic and acidic residues" evidence="1">
    <location>
        <begin position="157"/>
        <end position="175"/>
    </location>
</feature>
<feature type="compositionally biased region" description="Gly residues" evidence="1">
    <location>
        <begin position="83"/>
        <end position="94"/>
    </location>
</feature>
<evidence type="ECO:0000256" key="1">
    <source>
        <dbReference type="SAM" id="MobiDB-lite"/>
    </source>
</evidence>
<dbReference type="AlphaFoldDB" id="A0A4C1ZNL1"/>
<protein>
    <submittedName>
        <fullName evidence="2">Uncharacterized protein</fullName>
    </submittedName>
</protein>
<feature type="compositionally biased region" description="Low complexity" evidence="1">
    <location>
        <begin position="66"/>
        <end position="82"/>
    </location>
</feature>
<comment type="caution">
    <text evidence="2">The sequence shown here is derived from an EMBL/GenBank/DDBJ whole genome shotgun (WGS) entry which is preliminary data.</text>
</comment>